<name>A0A6L2K637_TANCI</name>
<proteinExistence type="predicted"/>
<feature type="compositionally biased region" description="Basic and acidic residues" evidence="1">
    <location>
        <begin position="438"/>
        <end position="458"/>
    </location>
</feature>
<feature type="region of interest" description="Disordered" evidence="1">
    <location>
        <begin position="293"/>
        <end position="312"/>
    </location>
</feature>
<protein>
    <submittedName>
        <fullName evidence="2">Uncharacterized protein</fullName>
    </submittedName>
</protein>
<feature type="compositionally biased region" description="Low complexity" evidence="1">
    <location>
        <begin position="299"/>
        <end position="312"/>
    </location>
</feature>
<evidence type="ECO:0000256" key="1">
    <source>
        <dbReference type="SAM" id="MobiDB-lite"/>
    </source>
</evidence>
<comment type="caution">
    <text evidence="2">The sequence shown here is derived from an EMBL/GenBank/DDBJ whole genome shotgun (WGS) entry which is preliminary data.</text>
</comment>
<organism evidence="2">
    <name type="scientific">Tanacetum cinerariifolium</name>
    <name type="common">Dalmatian daisy</name>
    <name type="synonym">Chrysanthemum cinerariifolium</name>
    <dbReference type="NCBI Taxonomy" id="118510"/>
    <lineage>
        <taxon>Eukaryota</taxon>
        <taxon>Viridiplantae</taxon>
        <taxon>Streptophyta</taxon>
        <taxon>Embryophyta</taxon>
        <taxon>Tracheophyta</taxon>
        <taxon>Spermatophyta</taxon>
        <taxon>Magnoliopsida</taxon>
        <taxon>eudicotyledons</taxon>
        <taxon>Gunneridae</taxon>
        <taxon>Pentapetalae</taxon>
        <taxon>asterids</taxon>
        <taxon>campanulids</taxon>
        <taxon>Asterales</taxon>
        <taxon>Asteraceae</taxon>
        <taxon>Asteroideae</taxon>
        <taxon>Anthemideae</taxon>
        <taxon>Anthemidinae</taxon>
        <taxon>Tanacetum</taxon>
    </lineage>
</organism>
<dbReference type="AlphaFoldDB" id="A0A6L2K637"/>
<sequence length="465" mass="52781">MAQSQRQVDVHQDKLCPPKKRYAFMNANMKVDLDNPLCPNESNIMATILQNNPLRFSIAASSLVPWIYLGQLWHTLKEDGSKYRLKFLLDSKDITMTLNDLRRIFQPPQAIDNNHERFVVAPKFSKMAPFFFNDLGFTLELRSPFNFKMIGLIQPCQKLGKILCIPPRRSTRLTPPTLILTAAESEGVIVQDAIQLSIAEQKSCDDLEANQNEEKVKEHLIAEEIGKMVEGTETVENDKVVNSVLNNQEVPDTRREKGKHIEESRHTPSPTTTKSTRICSTLVSLDTEKLQELMETDPKPSSSTPSSSSPKLTLSMSQHILSLFKPKNKVLGKKEVYSQEVMEEALPNMVDDHVDSSVRNYMTGHILHVHPTQGSQASAQEQQYQLYLTMKDNPQLQHDDLLIWLALKIKFEGLTTSNTPCRSFVICLRDHNDTHDDAHLEGENSAKRQKTSKHETYVFRESSSG</sequence>
<gene>
    <name evidence="2" type="ORF">Tci_016821</name>
</gene>
<accession>A0A6L2K637</accession>
<feature type="region of interest" description="Disordered" evidence="1">
    <location>
        <begin position="244"/>
        <end position="277"/>
    </location>
</feature>
<feature type="compositionally biased region" description="Basic and acidic residues" evidence="1">
    <location>
        <begin position="251"/>
        <end position="266"/>
    </location>
</feature>
<reference evidence="2" key="1">
    <citation type="journal article" date="2019" name="Sci. Rep.">
        <title>Draft genome of Tanacetum cinerariifolium, the natural source of mosquito coil.</title>
        <authorList>
            <person name="Yamashiro T."/>
            <person name="Shiraishi A."/>
            <person name="Satake H."/>
            <person name="Nakayama K."/>
        </authorList>
    </citation>
    <scope>NUCLEOTIDE SEQUENCE</scope>
</reference>
<feature type="compositionally biased region" description="Polar residues" evidence="1">
    <location>
        <begin position="267"/>
        <end position="277"/>
    </location>
</feature>
<feature type="region of interest" description="Disordered" evidence="1">
    <location>
        <begin position="438"/>
        <end position="465"/>
    </location>
</feature>
<evidence type="ECO:0000313" key="2">
    <source>
        <dbReference type="EMBL" id="GEU44843.1"/>
    </source>
</evidence>
<dbReference type="EMBL" id="BKCJ010001900">
    <property type="protein sequence ID" value="GEU44843.1"/>
    <property type="molecule type" value="Genomic_DNA"/>
</dbReference>